<evidence type="ECO:0000256" key="8">
    <source>
        <dbReference type="ARBA" id="ARBA00022991"/>
    </source>
</evidence>
<dbReference type="SUPFAM" id="SSF81321">
    <property type="entry name" value="Family A G protein-coupled receptor-like"/>
    <property type="match status" value="1"/>
</dbReference>
<organism evidence="12 13">
    <name type="scientific">Rhodobacter calidifons</name>
    <dbReference type="NCBI Taxonomy" id="2715277"/>
    <lineage>
        <taxon>Bacteria</taxon>
        <taxon>Pseudomonadati</taxon>
        <taxon>Pseudomonadota</taxon>
        <taxon>Alphaproteobacteria</taxon>
        <taxon>Rhodobacterales</taxon>
        <taxon>Rhodobacter group</taxon>
        <taxon>Rhodobacter</taxon>
    </lineage>
</organism>
<evidence type="ECO:0000256" key="9">
    <source>
        <dbReference type="ARBA" id="ARBA00023136"/>
    </source>
</evidence>
<dbReference type="PROSITE" id="PS00950">
    <property type="entry name" value="BACTERIAL_OPSIN_1"/>
    <property type="match status" value="1"/>
</dbReference>
<evidence type="ECO:0000256" key="11">
    <source>
        <dbReference type="SAM" id="Phobius"/>
    </source>
</evidence>
<reference evidence="12 13" key="1">
    <citation type="journal article" date="2022" name="Microorganisms">
        <title>Genome Sequence and Characterization of a Xanthorhodopsin-Containing, Aerobic Anoxygenic Phototrophic Rhodobacter Species, Isolated from Mesophilic Conditions at Yellowstone National Park.</title>
        <authorList>
            <person name="Kyndt J.A."/>
            <person name="Robertson S."/>
            <person name="Shoffstall I.B."/>
            <person name="Ramaley R.F."/>
            <person name="Meyer T.E."/>
        </authorList>
    </citation>
    <scope>NUCLEOTIDE SEQUENCE [LARGE SCALE GENOMIC DNA]</scope>
    <source>
        <strain evidence="12 13">M37P</strain>
    </source>
</reference>
<feature type="transmembrane region" description="Helical" evidence="11">
    <location>
        <begin position="44"/>
        <end position="60"/>
    </location>
</feature>
<feature type="transmembrane region" description="Helical" evidence="11">
    <location>
        <begin position="122"/>
        <end position="140"/>
    </location>
</feature>
<name>A0ABX0GC10_9RHOB</name>
<evidence type="ECO:0000256" key="5">
    <source>
        <dbReference type="ARBA" id="ARBA00022692"/>
    </source>
</evidence>
<keyword evidence="13" id="KW-1185">Reference proteome</keyword>
<keyword evidence="7 11" id="KW-1133">Transmembrane helix</keyword>
<keyword evidence="10" id="KW-0675">Receptor</keyword>
<feature type="transmembrane region" description="Helical" evidence="11">
    <location>
        <begin position="90"/>
        <end position="110"/>
    </location>
</feature>
<dbReference type="SMART" id="SM01021">
    <property type="entry name" value="Bac_rhodopsin"/>
    <property type="match status" value="1"/>
</dbReference>
<evidence type="ECO:0000256" key="1">
    <source>
        <dbReference type="ARBA" id="ARBA00004141"/>
    </source>
</evidence>
<evidence type="ECO:0000256" key="4">
    <source>
        <dbReference type="ARBA" id="ARBA00022606"/>
    </source>
</evidence>
<keyword evidence="4" id="KW-0716">Sensory transduction</keyword>
<evidence type="ECO:0000256" key="7">
    <source>
        <dbReference type="ARBA" id="ARBA00022989"/>
    </source>
</evidence>
<accession>A0ABX0GC10</accession>
<dbReference type="EMBL" id="JAANHS010000021">
    <property type="protein sequence ID" value="NHB78363.1"/>
    <property type="molecule type" value="Genomic_DNA"/>
</dbReference>
<evidence type="ECO:0000313" key="13">
    <source>
        <dbReference type="Proteomes" id="UP001515660"/>
    </source>
</evidence>
<dbReference type="InterPro" id="IPR018229">
    <property type="entry name" value="Rhodopsin_retinal_BS"/>
</dbReference>
<dbReference type="Pfam" id="PF01036">
    <property type="entry name" value="Bac_rhodopsin"/>
    <property type="match status" value="1"/>
</dbReference>
<feature type="transmembrane region" description="Helical" evidence="11">
    <location>
        <begin position="146"/>
        <end position="167"/>
    </location>
</feature>
<dbReference type="PRINTS" id="PR00251">
    <property type="entry name" value="BACTRLOPSIN"/>
</dbReference>
<feature type="transmembrane region" description="Helical" evidence="11">
    <location>
        <begin position="12"/>
        <end position="32"/>
    </location>
</feature>
<evidence type="ECO:0000256" key="10">
    <source>
        <dbReference type="ARBA" id="ARBA00023170"/>
    </source>
</evidence>
<protein>
    <submittedName>
        <fullName evidence="12">Bacteriorhodopsin</fullName>
    </submittedName>
</protein>
<dbReference type="CDD" id="cd15242">
    <property type="entry name" value="7tm_Proteorhodopsin"/>
    <property type="match status" value="1"/>
</dbReference>
<feature type="transmembrane region" description="Helical" evidence="11">
    <location>
        <begin position="187"/>
        <end position="206"/>
    </location>
</feature>
<dbReference type="InterPro" id="IPR001425">
    <property type="entry name" value="Arc/bac/fun_rhodopsins"/>
</dbReference>
<keyword evidence="9 11" id="KW-0472">Membrane</keyword>
<dbReference type="Proteomes" id="UP001515660">
    <property type="component" value="Unassembled WGS sequence"/>
</dbReference>
<gene>
    <name evidence="12" type="ORF">G8O29_16735</name>
</gene>
<dbReference type="Gene3D" id="1.20.1070.10">
    <property type="entry name" value="Rhodopsin 7-helix transmembrane proteins"/>
    <property type="match status" value="1"/>
</dbReference>
<evidence type="ECO:0000256" key="2">
    <source>
        <dbReference type="ARBA" id="ARBA00008130"/>
    </source>
</evidence>
<comment type="similarity">
    <text evidence="2">Belongs to the archaeal/bacterial/fungal opsin family.</text>
</comment>
<comment type="subcellular location">
    <subcellularLocation>
        <location evidence="1">Membrane</location>
        <topology evidence="1">Multi-pass membrane protein</topology>
    </subcellularLocation>
</comment>
<keyword evidence="3" id="KW-0600">Photoreceptor protein</keyword>
<evidence type="ECO:0000313" key="12">
    <source>
        <dbReference type="EMBL" id="NHB78363.1"/>
    </source>
</evidence>
<feature type="transmembrane region" description="Helical" evidence="11">
    <location>
        <begin position="218"/>
        <end position="239"/>
    </location>
</feature>
<sequence length="258" mass="28079">MENISVGQYDLIYNAFSFAFATLAAATIFFWLGRSQVAPQYKTAMTITGLVTFIAAYHYFRIFESWEAAFNVADGTITATGYAFNRAYRYVDWLLTVPLLLVELILVMGLSRSETVSRATRLGLLAALMIVLGYPGEVATTNGARWLWGSLSMIPFLWIVYELFVGLSKSIAAQPEDARGLVSTARYVVVGSWAFYPIVYFAGAVGLDGGAAATVVEVGYTVADITAKAVFGVLIFLIAQRKSVAYFASLRSAGQPAE</sequence>
<keyword evidence="8" id="KW-0157">Chromophore</keyword>
<evidence type="ECO:0000256" key="6">
    <source>
        <dbReference type="ARBA" id="ARBA00022925"/>
    </source>
</evidence>
<dbReference type="PANTHER" id="PTHR28286">
    <property type="match status" value="1"/>
</dbReference>
<comment type="caution">
    <text evidence="12">The sequence shown here is derived from an EMBL/GenBank/DDBJ whole genome shotgun (WGS) entry which is preliminary data.</text>
</comment>
<dbReference type="RefSeq" id="WP_166404365.1">
    <property type="nucleotide sequence ID" value="NZ_JAANHS010000021.1"/>
</dbReference>
<proteinExistence type="inferred from homology"/>
<dbReference type="PANTHER" id="PTHR28286:SF2">
    <property type="entry name" value="BACTERIORHODOPSIN _OPSIN, NOPA (EUROFUNG)"/>
    <property type="match status" value="1"/>
</dbReference>
<keyword evidence="6" id="KW-0681">Retinal protein</keyword>
<keyword evidence="5 11" id="KW-0812">Transmembrane</keyword>
<evidence type="ECO:0000256" key="3">
    <source>
        <dbReference type="ARBA" id="ARBA00022543"/>
    </source>
</evidence>